<evidence type="ECO:0000313" key="3">
    <source>
        <dbReference type="Proteomes" id="UP000481327"/>
    </source>
</evidence>
<name>A0A7C9GSD9_9SPHN</name>
<organism evidence="2 3">
    <name type="scientific">Sandarakinorhabdus fusca</name>
    <dbReference type="NCBI Taxonomy" id="1439888"/>
    <lineage>
        <taxon>Bacteria</taxon>
        <taxon>Pseudomonadati</taxon>
        <taxon>Pseudomonadota</taxon>
        <taxon>Alphaproteobacteria</taxon>
        <taxon>Sphingomonadales</taxon>
        <taxon>Sphingosinicellaceae</taxon>
        <taxon>Sandarakinorhabdus</taxon>
    </lineage>
</organism>
<keyword evidence="1" id="KW-0732">Signal</keyword>
<dbReference type="AlphaFoldDB" id="A0A7C9GSD9"/>
<reference evidence="2 3" key="1">
    <citation type="submission" date="2019-09" db="EMBL/GenBank/DDBJ databases">
        <title>Polymorphobacter sp. isolated from a lake in China.</title>
        <authorList>
            <person name="Liu Z."/>
        </authorList>
    </citation>
    <scope>NUCLEOTIDE SEQUENCE [LARGE SCALE GENOMIC DNA]</scope>
    <source>
        <strain evidence="2 3">D40P</strain>
    </source>
</reference>
<dbReference type="Proteomes" id="UP000481327">
    <property type="component" value="Unassembled WGS sequence"/>
</dbReference>
<keyword evidence="3" id="KW-1185">Reference proteome</keyword>
<accession>A0A7C9GSD9</accession>
<proteinExistence type="predicted"/>
<evidence type="ECO:0008006" key="4">
    <source>
        <dbReference type="Google" id="ProtNLM"/>
    </source>
</evidence>
<dbReference type="OrthoDB" id="7582212at2"/>
<sequence>MPVHSIFVRAAAFGGLALLAACATPAQRITGKLTEYGVPPAQAQCMGDRLSQRLDTRQLRRLGEIGDLNRDRLGRMTVSDIAATLNKSGDDALVAEVVRTGIGCVL</sequence>
<gene>
    <name evidence="2" type="ORF">F3168_00260</name>
</gene>
<evidence type="ECO:0000256" key="1">
    <source>
        <dbReference type="SAM" id="SignalP"/>
    </source>
</evidence>
<dbReference type="RefSeq" id="WP_152576175.1">
    <property type="nucleotide sequence ID" value="NZ_JAATJI010000001.1"/>
</dbReference>
<feature type="signal peptide" evidence="1">
    <location>
        <begin position="1"/>
        <end position="20"/>
    </location>
</feature>
<feature type="chain" id="PRO_5028901427" description="Lipoprotein" evidence="1">
    <location>
        <begin position="21"/>
        <end position="106"/>
    </location>
</feature>
<dbReference type="EMBL" id="WIOL01000001">
    <property type="protein sequence ID" value="MQT15698.1"/>
    <property type="molecule type" value="Genomic_DNA"/>
</dbReference>
<comment type="caution">
    <text evidence="2">The sequence shown here is derived from an EMBL/GenBank/DDBJ whole genome shotgun (WGS) entry which is preliminary data.</text>
</comment>
<protein>
    <recommendedName>
        <fullName evidence="4">Lipoprotein</fullName>
    </recommendedName>
</protein>
<evidence type="ECO:0000313" key="2">
    <source>
        <dbReference type="EMBL" id="MQT15698.1"/>
    </source>
</evidence>